<dbReference type="Proteomes" id="UP000838763">
    <property type="component" value="Unassembled WGS sequence"/>
</dbReference>
<name>A0A9P1H9K7_9PEZI</name>
<feature type="region of interest" description="Disordered" evidence="1">
    <location>
        <begin position="392"/>
        <end position="414"/>
    </location>
</feature>
<dbReference type="OrthoDB" id="5338458at2759"/>
<organism evidence="3 4">
    <name type="scientific">Parascedosporium putredinis</name>
    <dbReference type="NCBI Taxonomy" id="1442378"/>
    <lineage>
        <taxon>Eukaryota</taxon>
        <taxon>Fungi</taxon>
        <taxon>Dikarya</taxon>
        <taxon>Ascomycota</taxon>
        <taxon>Pezizomycotina</taxon>
        <taxon>Sordariomycetes</taxon>
        <taxon>Hypocreomycetidae</taxon>
        <taxon>Microascales</taxon>
        <taxon>Microascaceae</taxon>
        <taxon>Parascedosporium</taxon>
    </lineage>
</organism>
<gene>
    <name evidence="3" type="ORF">PPNO1_LOCUS7614</name>
</gene>
<feature type="domain" description="Subtelomeric hrmA-associated cluster protein AFUB-079030/YDR124W-like helical bundle" evidence="2">
    <location>
        <begin position="144"/>
        <end position="274"/>
    </location>
</feature>
<keyword evidence="4" id="KW-1185">Reference proteome</keyword>
<comment type="caution">
    <text evidence="3">The sequence shown here is derived from an EMBL/GenBank/DDBJ whole genome shotgun (WGS) entry which is preliminary data.</text>
</comment>
<dbReference type="EMBL" id="CALLCH030000017">
    <property type="protein sequence ID" value="CAI4218018.1"/>
    <property type="molecule type" value="Genomic_DNA"/>
</dbReference>
<feature type="region of interest" description="Disordered" evidence="1">
    <location>
        <begin position="89"/>
        <end position="128"/>
    </location>
</feature>
<evidence type="ECO:0000259" key="2">
    <source>
        <dbReference type="Pfam" id="PF11001"/>
    </source>
</evidence>
<feature type="compositionally biased region" description="Basic and acidic residues" evidence="1">
    <location>
        <begin position="89"/>
        <end position="98"/>
    </location>
</feature>
<evidence type="ECO:0000313" key="3">
    <source>
        <dbReference type="EMBL" id="CAI4218018.1"/>
    </source>
</evidence>
<feature type="compositionally biased region" description="Basic residues" evidence="1">
    <location>
        <begin position="110"/>
        <end position="119"/>
    </location>
</feature>
<feature type="region of interest" description="Disordered" evidence="1">
    <location>
        <begin position="304"/>
        <end position="324"/>
    </location>
</feature>
<sequence length="414" mass="46244">MSRAFTPLLWGENGLETNITGSPSLGSVKRFQANSTMTTTVTPKPMKFAGHLFQFFDMEAFRMSAPGYDDAEYPGDGLRSGFGRDLASRRMNERRRASALEAMDSDLTYKTRKRPRSHSSRQLLHEDRDPPVAISATKAYPHWNCQQTACKLIAKAWVKAVEPKKQSHHPYTGKDEKAPDWWPKPWGTMKDERVRHKEPDHLYKKERVHLLAHILRLIVDPSHKQHPDVQKSCLNVKKLEEVTAEALSSFFSDPENPGNNKKRPYLTEIFKVARFEERYRNGEIDGDTEVFVMADDKIPEYYQPEADNSVKGREKQEEQDAVAGHRGLTPSKAVAPLAMISTSSAGASNAGNGMTGPPFLSELPVRGGSHLGAQLVQSDMGTEQQATYVESGAISGGLPGSNIKLESLSRQHMQ</sequence>
<feature type="compositionally biased region" description="Basic and acidic residues" evidence="1">
    <location>
        <begin position="308"/>
        <end position="318"/>
    </location>
</feature>
<protein>
    <recommendedName>
        <fullName evidence="2">Subtelomeric hrmA-associated cluster protein AFUB-079030/YDR124W-like helical bundle domain-containing protein</fullName>
    </recommendedName>
</protein>
<accession>A0A9P1H9K7</accession>
<dbReference type="PANTHER" id="PTHR36102:SF1">
    <property type="entry name" value="YDR124W-LIKE HELICAL BUNDLE DOMAIN-CONTAINING PROTEIN"/>
    <property type="match status" value="1"/>
</dbReference>
<evidence type="ECO:0000313" key="4">
    <source>
        <dbReference type="Proteomes" id="UP000838763"/>
    </source>
</evidence>
<dbReference type="InterPro" id="IPR047092">
    <property type="entry name" value="AFUB_07903/YDR124W-like_hel"/>
</dbReference>
<proteinExistence type="predicted"/>
<dbReference type="PANTHER" id="PTHR36102">
    <property type="entry name" value="CHROMOSOME 10, WHOLE GENOME SHOTGUN SEQUENCE"/>
    <property type="match status" value="1"/>
</dbReference>
<reference evidence="3" key="1">
    <citation type="submission" date="2022-11" db="EMBL/GenBank/DDBJ databases">
        <authorList>
            <person name="Scott C."/>
            <person name="Bruce N."/>
        </authorList>
    </citation>
    <scope>NUCLEOTIDE SEQUENCE</scope>
</reference>
<dbReference type="AlphaFoldDB" id="A0A9P1H9K7"/>
<dbReference type="InterPro" id="IPR021264">
    <property type="entry name" value="AFUB_079030/YDR124W-like"/>
</dbReference>
<evidence type="ECO:0000256" key="1">
    <source>
        <dbReference type="SAM" id="MobiDB-lite"/>
    </source>
</evidence>
<dbReference type="Pfam" id="PF11001">
    <property type="entry name" value="AFUB_07903_YDR124W_hel"/>
    <property type="match status" value="1"/>
</dbReference>